<dbReference type="PANTHER" id="PTHR21028">
    <property type="entry name" value="SI:CH211-156B7.4"/>
    <property type="match status" value="1"/>
</dbReference>
<dbReference type="Pfam" id="PF01928">
    <property type="entry name" value="CYTH"/>
    <property type="match status" value="1"/>
</dbReference>
<dbReference type="AlphaFoldDB" id="A0A543IWY3"/>
<dbReference type="Gene3D" id="2.40.320.10">
    <property type="entry name" value="Hypothetical Protein Pfu-838710-001"/>
    <property type="match status" value="1"/>
</dbReference>
<name>A0A543IWY3_9ACTN</name>
<evidence type="ECO:0000313" key="2">
    <source>
        <dbReference type="EMBL" id="TQM75076.1"/>
    </source>
</evidence>
<dbReference type="InterPro" id="IPR008173">
    <property type="entry name" value="Adenylyl_cyclase_CyaB"/>
</dbReference>
<dbReference type="Proteomes" id="UP000319213">
    <property type="component" value="Unassembled WGS sequence"/>
</dbReference>
<feature type="domain" description="CYTH" evidence="1">
    <location>
        <begin position="5"/>
        <end position="179"/>
    </location>
</feature>
<dbReference type="RefSeq" id="WP_229789132.1">
    <property type="nucleotide sequence ID" value="NZ_BMPV01000007.1"/>
</dbReference>
<organism evidence="2 3">
    <name type="scientific">Thermopolyspora flexuosa</name>
    <dbReference type="NCBI Taxonomy" id="103836"/>
    <lineage>
        <taxon>Bacteria</taxon>
        <taxon>Bacillati</taxon>
        <taxon>Actinomycetota</taxon>
        <taxon>Actinomycetes</taxon>
        <taxon>Streptosporangiales</taxon>
        <taxon>Streptosporangiaceae</taxon>
        <taxon>Thermopolyspora</taxon>
    </lineage>
</organism>
<accession>A0A543IWY3</accession>
<sequence>MSHEAQEVEVKYRVKDLAALEAALSRRGVTLSTPVRQDDQAYAQAGWSHGHSKIGVVFARLRTQEGRHLFTVKKPLDNEMACLEHETEVADREQMHQAVIAMGFRPTVRVVKTRRTGTLNGTSICVDEIEHLGVFLELERTARAGESGVVVQQRLDSFALSLGVDLERITDTYDSLVYAATTSA</sequence>
<dbReference type="SUPFAM" id="SSF55154">
    <property type="entry name" value="CYTH-like phosphatases"/>
    <property type="match status" value="1"/>
</dbReference>
<dbReference type="NCBIfam" id="TIGR00318">
    <property type="entry name" value="cyaB"/>
    <property type="match status" value="1"/>
</dbReference>
<dbReference type="PROSITE" id="PS51707">
    <property type="entry name" value="CYTH"/>
    <property type="match status" value="1"/>
</dbReference>
<comment type="caution">
    <text evidence="2">The sequence shown here is derived from an EMBL/GenBank/DDBJ whole genome shotgun (WGS) entry which is preliminary data.</text>
</comment>
<protein>
    <submittedName>
        <fullName evidence="2">Adenylate cyclase class 2</fullName>
    </submittedName>
</protein>
<dbReference type="PANTHER" id="PTHR21028:SF2">
    <property type="entry name" value="CYTH DOMAIN-CONTAINING PROTEIN"/>
    <property type="match status" value="1"/>
</dbReference>
<dbReference type="EMBL" id="VFPQ01000001">
    <property type="protein sequence ID" value="TQM75076.1"/>
    <property type="molecule type" value="Genomic_DNA"/>
</dbReference>
<gene>
    <name evidence="2" type="ORF">FHX40_1773</name>
</gene>
<evidence type="ECO:0000313" key="3">
    <source>
        <dbReference type="Proteomes" id="UP000319213"/>
    </source>
</evidence>
<evidence type="ECO:0000259" key="1">
    <source>
        <dbReference type="PROSITE" id="PS51707"/>
    </source>
</evidence>
<proteinExistence type="predicted"/>
<dbReference type="InterPro" id="IPR023577">
    <property type="entry name" value="CYTH_domain"/>
</dbReference>
<dbReference type="CDD" id="cd07890">
    <property type="entry name" value="CYTH-like_AC_IV-like"/>
    <property type="match status" value="1"/>
</dbReference>
<keyword evidence="3" id="KW-1185">Reference proteome</keyword>
<dbReference type="InterPro" id="IPR033469">
    <property type="entry name" value="CYTH-like_dom_sf"/>
</dbReference>
<reference evidence="2 3" key="1">
    <citation type="submission" date="2019-06" db="EMBL/GenBank/DDBJ databases">
        <title>Sequencing the genomes of 1000 actinobacteria strains.</title>
        <authorList>
            <person name="Klenk H.-P."/>
        </authorList>
    </citation>
    <scope>NUCLEOTIDE SEQUENCE [LARGE SCALE GENOMIC DNA]</scope>
    <source>
        <strain evidence="2 3">DSM 43186</strain>
    </source>
</reference>